<name>A0A8J2KAG2_9HEXA</name>
<keyword evidence="2" id="KW-1185">Reference proteome</keyword>
<protein>
    <submittedName>
        <fullName evidence="1">Uncharacterized protein</fullName>
    </submittedName>
</protein>
<evidence type="ECO:0000313" key="1">
    <source>
        <dbReference type="EMBL" id="CAG7723385.1"/>
    </source>
</evidence>
<dbReference type="OrthoDB" id="7697345at2759"/>
<dbReference type="AlphaFoldDB" id="A0A8J2KAG2"/>
<proteinExistence type="predicted"/>
<organism evidence="1 2">
    <name type="scientific">Allacma fusca</name>
    <dbReference type="NCBI Taxonomy" id="39272"/>
    <lineage>
        <taxon>Eukaryota</taxon>
        <taxon>Metazoa</taxon>
        <taxon>Ecdysozoa</taxon>
        <taxon>Arthropoda</taxon>
        <taxon>Hexapoda</taxon>
        <taxon>Collembola</taxon>
        <taxon>Symphypleona</taxon>
        <taxon>Sminthuridae</taxon>
        <taxon>Allacma</taxon>
    </lineage>
</organism>
<dbReference type="EMBL" id="CAJVCH010098682">
    <property type="protein sequence ID" value="CAG7723385.1"/>
    <property type="molecule type" value="Genomic_DNA"/>
</dbReference>
<dbReference type="Proteomes" id="UP000708208">
    <property type="component" value="Unassembled WGS sequence"/>
</dbReference>
<accession>A0A8J2KAG2</accession>
<feature type="non-terminal residue" evidence="1">
    <location>
        <position position="1"/>
    </location>
</feature>
<feature type="non-terminal residue" evidence="1">
    <location>
        <position position="39"/>
    </location>
</feature>
<comment type="caution">
    <text evidence="1">The sequence shown here is derived from an EMBL/GenBank/DDBJ whole genome shotgun (WGS) entry which is preliminary data.</text>
</comment>
<evidence type="ECO:0000313" key="2">
    <source>
        <dbReference type="Proteomes" id="UP000708208"/>
    </source>
</evidence>
<sequence>YPRELLENSKLDDLYSGLEMSPDSYLENVLNLTTFGTDY</sequence>
<gene>
    <name evidence="1" type="ORF">AFUS01_LOCUS12475</name>
</gene>
<reference evidence="1" key="1">
    <citation type="submission" date="2021-06" db="EMBL/GenBank/DDBJ databases">
        <authorList>
            <person name="Hodson N. C."/>
            <person name="Mongue J. A."/>
            <person name="Jaron S. K."/>
        </authorList>
    </citation>
    <scope>NUCLEOTIDE SEQUENCE</scope>
</reference>